<protein>
    <recommendedName>
        <fullName evidence="2">DUF3741 domain-containing protein</fullName>
    </recommendedName>
</protein>
<name>A0AAP0RPY7_LIQFO</name>
<evidence type="ECO:0000313" key="3">
    <source>
        <dbReference type="EMBL" id="KAK9280279.1"/>
    </source>
</evidence>
<sequence>MGKHLQREHSNPQFEGNHPGCMWGILHILDYHYWHNVKKLLPRRRNSRGRHARCSESRKLSLNSHDPGAVEAVMNDEADYFFVDQSTKTSPTNKSSGKARIKALIAKEMSKEENHKCQVLGTPAQSQFQRTDSIHHLEPSDHRLPEIKTDWRHPIIFLHSIPNTSATKPQDPSLLKAPEKLVPCNNKCDIYGTMNAVGYLGQNQVAEKHKLHPEHIDKERETSLNQKLKDANQLDRDASHPQFEDYVDDVLEIFKVNKELFLKMLQDPDVGNANRFHILPKKVRLNKSGSFPVADVTRGRNFRPTKLEHKQNEVWSFPKGEKFLAGTQASRLVVSMSSKDLSAKSMPLMDDDSAGSVLKQEKSFSSLDLPSGFNDQESNQASIYCFEDSKQKINHAIKENKEESNHTPLDAFLHRFPHGCRISTDGKEIAKRWKESTQGADGSDGPKIGYEIDGSVYDLGKGSRIHRVRRASSLNESLDRYSQLLEFSFRNEAKLHLSKSLKLTKEGEVSSAGHGPNSFRRILSVTDLESYFPLQNEGLPGCFLFKNAS</sequence>
<evidence type="ECO:0000259" key="2">
    <source>
        <dbReference type="Pfam" id="PF12552"/>
    </source>
</evidence>
<feature type="region of interest" description="Disordered" evidence="1">
    <location>
        <begin position="44"/>
        <end position="65"/>
    </location>
</feature>
<gene>
    <name evidence="3" type="ORF">L1049_013967</name>
</gene>
<dbReference type="PANTHER" id="PTHR47071">
    <property type="entry name" value="PROTEIN TRM32"/>
    <property type="match status" value="1"/>
</dbReference>
<dbReference type="EMBL" id="JBBPBK010000008">
    <property type="protein sequence ID" value="KAK9280279.1"/>
    <property type="molecule type" value="Genomic_DNA"/>
</dbReference>
<organism evidence="3 4">
    <name type="scientific">Liquidambar formosana</name>
    <name type="common">Formosan gum</name>
    <dbReference type="NCBI Taxonomy" id="63359"/>
    <lineage>
        <taxon>Eukaryota</taxon>
        <taxon>Viridiplantae</taxon>
        <taxon>Streptophyta</taxon>
        <taxon>Embryophyta</taxon>
        <taxon>Tracheophyta</taxon>
        <taxon>Spermatophyta</taxon>
        <taxon>Magnoliopsida</taxon>
        <taxon>eudicotyledons</taxon>
        <taxon>Gunneridae</taxon>
        <taxon>Pentapetalae</taxon>
        <taxon>Saxifragales</taxon>
        <taxon>Altingiaceae</taxon>
        <taxon>Liquidambar</taxon>
    </lineage>
</organism>
<dbReference type="Proteomes" id="UP001415857">
    <property type="component" value="Unassembled WGS sequence"/>
</dbReference>
<feature type="domain" description="DUF3741" evidence="2">
    <location>
        <begin position="225"/>
        <end position="269"/>
    </location>
</feature>
<comment type="caution">
    <text evidence="3">The sequence shown here is derived from an EMBL/GenBank/DDBJ whole genome shotgun (WGS) entry which is preliminary data.</text>
</comment>
<evidence type="ECO:0000256" key="1">
    <source>
        <dbReference type="SAM" id="MobiDB-lite"/>
    </source>
</evidence>
<keyword evidence="4" id="KW-1185">Reference proteome</keyword>
<dbReference type="InterPro" id="IPR044257">
    <property type="entry name" value="TRM32-like"/>
</dbReference>
<proteinExistence type="predicted"/>
<dbReference type="InterPro" id="IPR022212">
    <property type="entry name" value="DUF3741"/>
</dbReference>
<evidence type="ECO:0000313" key="4">
    <source>
        <dbReference type="Proteomes" id="UP001415857"/>
    </source>
</evidence>
<dbReference type="AlphaFoldDB" id="A0AAP0RPY7"/>
<accession>A0AAP0RPY7</accession>
<dbReference type="PANTHER" id="PTHR47071:SF2">
    <property type="entry name" value="PROTEIN TRM32"/>
    <property type="match status" value="1"/>
</dbReference>
<dbReference type="Pfam" id="PF12552">
    <property type="entry name" value="DUF3741"/>
    <property type="match status" value="1"/>
</dbReference>
<reference evidence="3 4" key="1">
    <citation type="journal article" date="2024" name="Plant J.">
        <title>Genome sequences and population genomics reveal climatic adaptation and genomic divergence between two closely related sweetgum species.</title>
        <authorList>
            <person name="Xu W.Q."/>
            <person name="Ren C.Q."/>
            <person name="Zhang X.Y."/>
            <person name="Comes H.P."/>
            <person name="Liu X.H."/>
            <person name="Li Y.G."/>
            <person name="Kettle C.J."/>
            <person name="Jalonen R."/>
            <person name="Gaisberger H."/>
            <person name="Ma Y.Z."/>
            <person name="Qiu Y.X."/>
        </authorList>
    </citation>
    <scope>NUCLEOTIDE SEQUENCE [LARGE SCALE GENOMIC DNA]</scope>
    <source>
        <strain evidence="3">Hangzhou</strain>
    </source>
</reference>